<keyword evidence="3" id="KW-1185">Reference proteome</keyword>
<dbReference type="GeneID" id="85440869"/>
<sequence>MFRSPGYRPRLSMGEAFLPSLFLPPSLLPPSFLSFLPSFLSCLPALNRFTSTKDLGTSPPLATHTLGNSQPLKGRLQGLSDGGGFLKLAQSRVKRPYEGQPRVGTSVSQPGFGSRHHHQAFPASASRKHCNNVLYSVPSVNCFAKTARYLRDYSAVPLSPLQHAICALQCAVMHPPPITQLPPIGNLVSFHHRTTT</sequence>
<proteinExistence type="predicted"/>
<gene>
    <name evidence="2" type="ORF">LY79DRAFT_536789</name>
</gene>
<comment type="caution">
    <text evidence="2">The sequence shown here is derived from an EMBL/GenBank/DDBJ whole genome shotgun (WGS) entry which is preliminary data.</text>
</comment>
<name>A0AAD8V995_9PEZI</name>
<feature type="region of interest" description="Disordered" evidence="1">
    <location>
        <begin position="97"/>
        <end position="118"/>
    </location>
</feature>
<accession>A0AAD8V995</accession>
<evidence type="ECO:0000256" key="1">
    <source>
        <dbReference type="SAM" id="MobiDB-lite"/>
    </source>
</evidence>
<dbReference type="Proteomes" id="UP001230504">
    <property type="component" value="Unassembled WGS sequence"/>
</dbReference>
<protein>
    <submittedName>
        <fullName evidence="2">Uncharacterized protein</fullName>
    </submittedName>
</protein>
<organism evidence="2 3">
    <name type="scientific">Colletotrichum navitas</name>
    <dbReference type="NCBI Taxonomy" id="681940"/>
    <lineage>
        <taxon>Eukaryota</taxon>
        <taxon>Fungi</taxon>
        <taxon>Dikarya</taxon>
        <taxon>Ascomycota</taxon>
        <taxon>Pezizomycotina</taxon>
        <taxon>Sordariomycetes</taxon>
        <taxon>Hypocreomycetidae</taxon>
        <taxon>Glomerellales</taxon>
        <taxon>Glomerellaceae</taxon>
        <taxon>Colletotrichum</taxon>
        <taxon>Colletotrichum graminicola species complex</taxon>
    </lineage>
</organism>
<reference evidence="2" key="1">
    <citation type="submission" date="2021-06" db="EMBL/GenBank/DDBJ databases">
        <title>Comparative genomics, transcriptomics and evolutionary studies reveal genomic signatures of adaptation to plant cell wall in hemibiotrophic fungi.</title>
        <authorList>
            <consortium name="DOE Joint Genome Institute"/>
            <person name="Baroncelli R."/>
            <person name="Diaz J.F."/>
            <person name="Benocci T."/>
            <person name="Peng M."/>
            <person name="Battaglia E."/>
            <person name="Haridas S."/>
            <person name="Andreopoulos W."/>
            <person name="Labutti K."/>
            <person name="Pangilinan J."/>
            <person name="Floch G.L."/>
            <person name="Makela M.R."/>
            <person name="Henrissat B."/>
            <person name="Grigoriev I.V."/>
            <person name="Crouch J.A."/>
            <person name="De Vries R.P."/>
            <person name="Sukno S.A."/>
            <person name="Thon M.R."/>
        </authorList>
    </citation>
    <scope>NUCLEOTIDE SEQUENCE</scope>
    <source>
        <strain evidence="2">CBS 125086</strain>
    </source>
</reference>
<dbReference type="EMBL" id="JAHLJV010000003">
    <property type="protein sequence ID" value="KAK1599057.1"/>
    <property type="molecule type" value="Genomic_DNA"/>
</dbReference>
<dbReference type="AlphaFoldDB" id="A0AAD8V995"/>
<evidence type="ECO:0000313" key="2">
    <source>
        <dbReference type="EMBL" id="KAK1599057.1"/>
    </source>
</evidence>
<evidence type="ECO:0000313" key="3">
    <source>
        <dbReference type="Proteomes" id="UP001230504"/>
    </source>
</evidence>
<dbReference type="RefSeq" id="XP_060419719.1">
    <property type="nucleotide sequence ID" value="XM_060556629.1"/>
</dbReference>